<protein>
    <recommendedName>
        <fullName evidence="4">F5/8 type C domain-containing protein</fullName>
    </recommendedName>
</protein>
<dbReference type="RefSeq" id="WP_220196246.1">
    <property type="nucleotide sequence ID" value="NZ_BNJF01000002.1"/>
</dbReference>
<gene>
    <name evidence="2" type="ORF">KSX_50660</name>
</gene>
<dbReference type="SUPFAM" id="SSF49785">
    <property type="entry name" value="Galactose-binding domain-like"/>
    <property type="match status" value="1"/>
</dbReference>
<keyword evidence="1" id="KW-1133">Transmembrane helix</keyword>
<reference evidence="2" key="1">
    <citation type="submission" date="2020-10" db="EMBL/GenBank/DDBJ databases">
        <title>Taxonomic study of unclassified bacteria belonging to the class Ktedonobacteria.</title>
        <authorList>
            <person name="Yabe S."/>
            <person name="Wang C.M."/>
            <person name="Zheng Y."/>
            <person name="Sakai Y."/>
            <person name="Cavaletti L."/>
            <person name="Monciardini P."/>
            <person name="Donadio S."/>
        </authorList>
    </citation>
    <scope>NUCLEOTIDE SEQUENCE</scope>
    <source>
        <strain evidence="2">SOSP1-1</strain>
    </source>
</reference>
<dbReference type="Gene3D" id="2.60.120.260">
    <property type="entry name" value="Galactose-binding domain-like"/>
    <property type="match status" value="1"/>
</dbReference>
<dbReference type="Proteomes" id="UP000612362">
    <property type="component" value="Unassembled WGS sequence"/>
</dbReference>
<evidence type="ECO:0000313" key="3">
    <source>
        <dbReference type="Proteomes" id="UP000612362"/>
    </source>
</evidence>
<dbReference type="EMBL" id="BNJF01000002">
    <property type="protein sequence ID" value="GHO46903.1"/>
    <property type="molecule type" value="Genomic_DNA"/>
</dbReference>
<keyword evidence="1" id="KW-0812">Transmembrane</keyword>
<sequence>MPLSPVEQSHKNREYQQSQNLKLWLWLLIILCLASVGSFPLTSLFLSPEDYAQLTTKQPSPTPAHQTIVDPLNNWSKVYKHTDNLQFDKNNSQFFEGDTSLLARWNNAKTHEEITWHLQGMTSFQAVTYFWPQEPISHFSIYISADAINWSEVSPTITGGKGNWTRYDYHVKGLTGVNFIKMRWNNITGQAWSPQISSVTLSNE</sequence>
<dbReference type="AlphaFoldDB" id="A0A8J3MUS6"/>
<proteinExistence type="predicted"/>
<evidence type="ECO:0000313" key="2">
    <source>
        <dbReference type="EMBL" id="GHO46903.1"/>
    </source>
</evidence>
<dbReference type="InterPro" id="IPR008979">
    <property type="entry name" value="Galactose-bd-like_sf"/>
</dbReference>
<evidence type="ECO:0000256" key="1">
    <source>
        <dbReference type="SAM" id="Phobius"/>
    </source>
</evidence>
<evidence type="ECO:0008006" key="4">
    <source>
        <dbReference type="Google" id="ProtNLM"/>
    </source>
</evidence>
<feature type="transmembrane region" description="Helical" evidence="1">
    <location>
        <begin position="23"/>
        <end position="46"/>
    </location>
</feature>
<keyword evidence="1" id="KW-0472">Membrane</keyword>
<organism evidence="2 3">
    <name type="scientific">Ktedonospora formicarum</name>
    <dbReference type="NCBI Taxonomy" id="2778364"/>
    <lineage>
        <taxon>Bacteria</taxon>
        <taxon>Bacillati</taxon>
        <taxon>Chloroflexota</taxon>
        <taxon>Ktedonobacteria</taxon>
        <taxon>Ktedonobacterales</taxon>
        <taxon>Ktedonobacteraceae</taxon>
        <taxon>Ktedonospora</taxon>
    </lineage>
</organism>
<accession>A0A8J3MUS6</accession>
<comment type="caution">
    <text evidence="2">The sequence shown here is derived from an EMBL/GenBank/DDBJ whole genome shotgun (WGS) entry which is preliminary data.</text>
</comment>
<keyword evidence="3" id="KW-1185">Reference proteome</keyword>
<name>A0A8J3MUS6_9CHLR</name>